<dbReference type="Proteomes" id="UP000545493">
    <property type="component" value="Unassembled WGS sequence"/>
</dbReference>
<organism evidence="1 2">
    <name type="scientific">Saccharomonospora amisosensis</name>
    <dbReference type="NCBI Taxonomy" id="1128677"/>
    <lineage>
        <taxon>Bacteria</taxon>
        <taxon>Bacillati</taxon>
        <taxon>Actinomycetota</taxon>
        <taxon>Actinomycetes</taxon>
        <taxon>Pseudonocardiales</taxon>
        <taxon>Pseudonocardiaceae</taxon>
        <taxon>Saccharomonospora</taxon>
    </lineage>
</organism>
<keyword evidence="2" id="KW-1185">Reference proteome</keyword>
<dbReference type="EMBL" id="JAAOYM010000001">
    <property type="protein sequence ID" value="NIJ10631.1"/>
    <property type="molecule type" value="Genomic_DNA"/>
</dbReference>
<dbReference type="AlphaFoldDB" id="A0A7X5ZPM8"/>
<evidence type="ECO:0000313" key="1">
    <source>
        <dbReference type="EMBL" id="NIJ10631.1"/>
    </source>
</evidence>
<evidence type="ECO:0000313" key="2">
    <source>
        <dbReference type="Proteomes" id="UP000545493"/>
    </source>
</evidence>
<proteinExistence type="predicted"/>
<name>A0A7X5ZPM8_9PSEU</name>
<sequence length="156" mass="16469">MPFFAGQKLRASDLIALSIDAHGRWYAPGGQSIAASTDTPLQFNNITTATPLVTVTGTGNSIFTLQRDGVWEIHAGIRHNGANVLQLSIYEGAGGFSLAALRASDSGTPTAACSLNRYFTAGSAIRVNAWHPTTAATVSSTGESTHLDITYRGMWL</sequence>
<reference evidence="1 2" key="1">
    <citation type="submission" date="2020-03" db="EMBL/GenBank/DDBJ databases">
        <title>Sequencing the genomes of 1000 actinobacteria strains.</title>
        <authorList>
            <person name="Klenk H.-P."/>
        </authorList>
    </citation>
    <scope>NUCLEOTIDE SEQUENCE [LARGE SCALE GENOMIC DNA]</scope>
    <source>
        <strain evidence="1 2">DSM 45685</strain>
    </source>
</reference>
<gene>
    <name evidence="1" type="ORF">FHU38_000975</name>
</gene>
<dbReference type="RefSeq" id="WP_167166879.1">
    <property type="nucleotide sequence ID" value="NZ_JAAOYM010000001.1"/>
</dbReference>
<comment type="caution">
    <text evidence="1">The sequence shown here is derived from an EMBL/GenBank/DDBJ whole genome shotgun (WGS) entry which is preliminary data.</text>
</comment>
<accession>A0A7X5ZPM8</accession>
<protein>
    <submittedName>
        <fullName evidence="1">Uncharacterized protein</fullName>
    </submittedName>
</protein>